<dbReference type="Gene3D" id="1.10.579.10">
    <property type="entry name" value="DNA Cyclobutane Dipyrimidine Photolyase, subunit A, domain 3"/>
    <property type="match status" value="1"/>
</dbReference>
<comment type="caution">
    <text evidence="10">The sequence shown here is derived from an EMBL/GenBank/DDBJ whole genome shotgun (WGS) entry which is preliminary data.</text>
</comment>
<dbReference type="InterPro" id="IPR036155">
    <property type="entry name" value="Crypto/Photolyase_N_sf"/>
</dbReference>
<comment type="function">
    <text evidence="7">May have a photoreceptor function.</text>
</comment>
<evidence type="ECO:0000256" key="5">
    <source>
        <dbReference type="ARBA" id="ARBA00022991"/>
    </source>
</evidence>
<dbReference type="AlphaFoldDB" id="A0A918XLU0"/>
<feature type="domain" description="Photolyase/cryptochrome alpha/beta" evidence="9">
    <location>
        <begin position="28"/>
        <end position="155"/>
    </location>
</feature>
<protein>
    <recommendedName>
        <fullName evidence="2 7">Cryptochrome DASH</fullName>
    </recommendedName>
</protein>
<sequence length="461" mass="52646">MQVIPATEANPRIAACRNKHTTATLFIMRSLYWFRHDLRLQDHPGLAAQADAEQLLLVYLWPTNRPWCNVTGMGEQRERFLRESLQALRDELAPLGQSLMVLEGSPELVIPELVRDYGITRVGTTQAPGYYERRACNVLRQRLAIPLIEYRSDTLFEESALPFAVADMPQQFTPFRKAIDSVRYDRPRPAPTELPLPPAARFDRLPLATAAPSTALPVRGGAVAGRRRLQQFVFDEQSILEYKETRNDLNGLAGSSTLSPWLANGCLSVREVAAAVERFEREHTANDSTYWLYFELLWREFFHWRAYRDDINLFRLHGGKKRKRLVNCTFEPRAFARWCAGDTNFPLVNALMHQLVATGWMSNRGRQIAASCLVNELGLDWRYGAAFFEKHLIDYDVASNYGNWQYLAGSGADPRGGRHFNLQKQAEEHDPDGTFTAKWDGDRPQQPEFVTDAADWPIQDS</sequence>
<dbReference type="NCBIfam" id="TIGR02765">
    <property type="entry name" value="crypto_DASH"/>
    <property type="match status" value="1"/>
</dbReference>
<proteinExistence type="inferred from homology"/>
<keyword evidence="4 6" id="KW-0274">FAD</keyword>
<dbReference type="PRINTS" id="PR00147">
    <property type="entry name" value="DNAPHOTLYASE"/>
</dbReference>
<keyword evidence="5 7" id="KW-0157">Chromophore</keyword>
<dbReference type="GO" id="GO:0071949">
    <property type="term" value="F:FAD binding"/>
    <property type="evidence" value="ECO:0007669"/>
    <property type="project" value="TreeGrafter"/>
</dbReference>
<evidence type="ECO:0000313" key="11">
    <source>
        <dbReference type="Proteomes" id="UP000644693"/>
    </source>
</evidence>
<dbReference type="PANTHER" id="PTHR11455">
    <property type="entry name" value="CRYPTOCHROME"/>
    <property type="match status" value="1"/>
</dbReference>
<dbReference type="Proteomes" id="UP000644693">
    <property type="component" value="Unassembled WGS sequence"/>
</dbReference>
<feature type="binding site" evidence="6">
    <location>
        <begin position="394"/>
        <end position="396"/>
    </location>
    <ligand>
        <name>FAD</name>
        <dbReference type="ChEBI" id="CHEBI:57692"/>
    </ligand>
</feature>
<evidence type="ECO:0000256" key="7">
    <source>
        <dbReference type="RuleBase" id="RU367151"/>
    </source>
</evidence>
<dbReference type="GO" id="GO:0000719">
    <property type="term" value="P:photoreactive repair"/>
    <property type="evidence" value="ECO:0007669"/>
    <property type="project" value="TreeGrafter"/>
</dbReference>
<reference evidence="10" key="1">
    <citation type="journal article" date="2014" name="Int. J. Syst. Evol. Microbiol.">
        <title>Complete genome sequence of Corynebacterium casei LMG S-19264T (=DSM 44701T), isolated from a smear-ripened cheese.</title>
        <authorList>
            <consortium name="US DOE Joint Genome Institute (JGI-PGF)"/>
            <person name="Walter F."/>
            <person name="Albersmeier A."/>
            <person name="Kalinowski J."/>
            <person name="Ruckert C."/>
        </authorList>
    </citation>
    <scope>NUCLEOTIDE SEQUENCE</scope>
    <source>
        <strain evidence="10">KCTC 23430</strain>
    </source>
</reference>
<evidence type="ECO:0000259" key="9">
    <source>
        <dbReference type="PROSITE" id="PS51645"/>
    </source>
</evidence>
<evidence type="ECO:0000313" key="10">
    <source>
        <dbReference type="EMBL" id="GHD38394.1"/>
    </source>
</evidence>
<dbReference type="InterPro" id="IPR005101">
    <property type="entry name" value="Cryptochr/Photolyase_FAD-bd"/>
</dbReference>
<evidence type="ECO:0000256" key="8">
    <source>
        <dbReference type="SAM" id="MobiDB-lite"/>
    </source>
</evidence>
<accession>A0A918XLU0</accession>
<feature type="binding site" evidence="6">
    <location>
        <begin position="255"/>
        <end position="259"/>
    </location>
    <ligand>
        <name>FAD</name>
        <dbReference type="ChEBI" id="CHEBI:57692"/>
    </ligand>
</feature>
<feature type="region of interest" description="Disordered" evidence="8">
    <location>
        <begin position="417"/>
        <end position="461"/>
    </location>
</feature>
<dbReference type="InterPro" id="IPR036134">
    <property type="entry name" value="Crypto/Photolyase_FAD-like_sf"/>
</dbReference>
<comment type="cofactor">
    <cofactor evidence="7">
        <name>(6R)-5,10-methylene-5,6,7,8-tetrahydrofolate</name>
        <dbReference type="ChEBI" id="CHEBI:15636"/>
    </cofactor>
    <text evidence="7">Binds 1 5,10-methenyltetrahydrofolate (MTHF) per subunit.</text>
</comment>
<evidence type="ECO:0000256" key="2">
    <source>
        <dbReference type="ARBA" id="ARBA00017881"/>
    </source>
</evidence>
<dbReference type="InterPro" id="IPR014133">
    <property type="entry name" value="Cry_DASH"/>
</dbReference>
<comment type="cofactor">
    <cofactor evidence="6 7">
        <name>FAD</name>
        <dbReference type="ChEBI" id="CHEBI:57692"/>
    </cofactor>
    <text evidence="6 7">Binds 1 FAD per subunit.</text>
</comment>
<dbReference type="Pfam" id="PF00875">
    <property type="entry name" value="DNA_photolyase"/>
    <property type="match status" value="1"/>
</dbReference>
<evidence type="ECO:0000256" key="3">
    <source>
        <dbReference type="ARBA" id="ARBA00022630"/>
    </source>
</evidence>
<dbReference type="Gene3D" id="1.25.40.80">
    <property type="match status" value="1"/>
</dbReference>
<dbReference type="GO" id="GO:0003913">
    <property type="term" value="F:DNA photolyase activity"/>
    <property type="evidence" value="ECO:0007669"/>
    <property type="project" value="InterPro"/>
</dbReference>
<dbReference type="PROSITE" id="PS51645">
    <property type="entry name" value="PHR_CRY_ALPHA_BETA"/>
    <property type="match status" value="1"/>
</dbReference>
<comment type="similarity">
    <text evidence="1 7">Belongs to the DNA photolyase class-1 family.</text>
</comment>
<feature type="binding site" evidence="6">
    <location>
        <position position="242"/>
    </location>
    <ligand>
        <name>FAD</name>
        <dbReference type="ChEBI" id="CHEBI:57692"/>
    </ligand>
</feature>
<dbReference type="SUPFAM" id="SSF52425">
    <property type="entry name" value="Cryptochrome/photolyase, N-terminal domain"/>
    <property type="match status" value="1"/>
</dbReference>
<evidence type="ECO:0000256" key="1">
    <source>
        <dbReference type="ARBA" id="ARBA00005862"/>
    </source>
</evidence>
<dbReference type="PANTHER" id="PTHR11455:SF22">
    <property type="entry name" value="CRYPTOCHROME DASH"/>
    <property type="match status" value="1"/>
</dbReference>
<name>A0A918XLU0_9GAMM</name>
<keyword evidence="3 6" id="KW-0285">Flavoprotein</keyword>
<reference evidence="10" key="2">
    <citation type="submission" date="2020-09" db="EMBL/GenBank/DDBJ databases">
        <authorList>
            <person name="Sun Q."/>
            <person name="Kim S."/>
        </authorList>
    </citation>
    <scope>NUCLEOTIDE SEQUENCE</scope>
    <source>
        <strain evidence="10">KCTC 23430</strain>
    </source>
</reference>
<evidence type="ECO:0000256" key="6">
    <source>
        <dbReference type="PIRSR" id="PIRSR602081-1"/>
    </source>
</evidence>
<dbReference type="SUPFAM" id="SSF48173">
    <property type="entry name" value="Cryptochrome/photolyase FAD-binding domain"/>
    <property type="match status" value="1"/>
</dbReference>
<dbReference type="EMBL" id="BMYM01000003">
    <property type="protein sequence ID" value="GHD38394.1"/>
    <property type="molecule type" value="Genomic_DNA"/>
</dbReference>
<evidence type="ECO:0000256" key="4">
    <source>
        <dbReference type="ARBA" id="ARBA00022827"/>
    </source>
</evidence>
<dbReference type="InterPro" id="IPR014729">
    <property type="entry name" value="Rossmann-like_a/b/a_fold"/>
</dbReference>
<dbReference type="Gene3D" id="3.40.50.620">
    <property type="entry name" value="HUPs"/>
    <property type="match status" value="1"/>
</dbReference>
<dbReference type="InterPro" id="IPR006050">
    <property type="entry name" value="DNA_photolyase_N"/>
</dbReference>
<dbReference type="InterPro" id="IPR002081">
    <property type="entry name" value="Cryptochrome/DNA_photolyase_1"/>
</dbReference>
<organism evidence="10 11">
    <name type="scientific">Parahalioglobus pacificus</name>
    <dbReference type="NCBI Taxonomy" id="930806"/>
    <lineage>
        <taxon>Bacteria</taxon>
        <taxon>Pseudomonadati</taxon>
        <taxon>Pseudomonadota</taxon>
        <taxon>Gammaproteobacteria</taxon>
        <taxon>Cellvibrionales</taxon>
        <taxon>Halieaceae</taxon>
        <taxon>Parahalioglobus</taxon>
    </lineage>
</organism>
<dbReference type="Pfam" id="PF03441">
    <property type="entry name" value="FAD_binding_7"/>
    <property type="match status" value="1"/>
</dbReference>
<dbReference type="GO" id="GO:0003677">
    <property type="term" value="F:DNA binding"/>
    <property type="evidence" value="ECO:0007669"/>
    <property type="project" value="TreeGrafter"/>
</dbReference>
<dbReference type="RefSeq" id="WP_229802791.1">
    <property type="nucleotide sequence ID" value="NZ_BMYM01000003.1"/>
</dbReference>
<keyword evidence="11" id="KW-1185">Reference proteome</keyword>
<gene>
    <name evidence="10" type="primary">cry1</name>
    <name evidence="10" type="ORF">GCM10007053_28930</name>
</gene>